<reference evidence="8 9" key="1">
    <citation type="submission" date="2012-05" db="EMBL/GenBank/DDBJ databases">
        <title>Genome sequence of Nitritalea halalkaliphila LW7.</title>
        <authorList>
            <person name="Jangir P.K."/>
            <person name="Singh A."/>
            <person name="Shivaji S."/>
            <person name="Sharma R."/>
        </authorList>
    </citation>
    <scope>NUCLEOTIDE SEQUENCE [LARGE SCALE GENOMIC DNA]</scope>
    <source>
        <strain evidence="8 9">LW7</strain>
    </source>
</reference>
<comment type="caution">
    <text evidence="8">The sequence shown here is derived from an EMBL/GenBank/DDBJ whole genome shotgun (WGS) entry which is preliminary data.</text>
</comment>
<dbReference type="Proteomes" id="UP000005551">
    <property type="component" value="Unassembled WGS sequence"/>
</dbReference>
<evidence type="ECO:0000256" key="5">
    <source>
        <dbReference type="ARBA" id="ARBA00023237"/>
    </source>
</evidence>
<keyword evidence="5" id="KW-0998">Cell outer membrane</keyword>
<organism evidence="8 9">
    <name type="scientific">Nitritalea halalkaliphila LW7</name>
    <dbReference type="NCBI Taxonomy" id="1189621"/>
    <lineage>
        <taxon>Bacteria</taxon>
        <taxon>Pseudomonadati</taxon>
        <taxon>Bacteroidota</taxon>
        <taxon>Cytophagia</taxon>
        <taxon>Cytophagales</taxon>
        <taxon>Cyclobacteriaceae</taxon>
        <taxon>Nitritalea</taxon>
    </lineage>
</organism>
<evidence type="ECO:0000256" key="2">
    <source>
        <dbReference type="ARBA" id="ARBA00022692"/>
    </source>
</evidence>
<comment type="subcellular location">
    <subcellularLocation>
        <location evidence="1">Membrane</location>
    </subcellularLocation>
</comment>
<evidence type="ECO:0000313" key="9">
    <source>
        <dbReference type="Proteomes" id="UP000005551"/>
    </source>
</evidence>
<feature type="domain" description="POTRA" evidence="7">
    <location>
        <begin position="153"/>
        <end position="200"/>
    </location>
</feature>
<accession>I5CAQ8</accession>
<protein>
    <submittedName>
        <fullName evidence="8">Surface antigen (D15)</fullName>
    </submittedName>
</protein>
<dbReference type="PANTHER" id="PTHR12815">
    <property type="entry name" value="SORTING AND ASSEMBLY MACHINERY SAMM50 PROTEIN FAMILY MEMBER"/>
    <property type="match status" value="1"/>
</dbReference>
<evidence type="ECO:0000256" key="3">
    <source>
        <dbReference type="ARBA" id="ARBA00022729"/>
    </source>
</evidence>
<keyword evidence="2" id="KW-0812">Transmembrane</keyword>
<dbReference type="Pfam" id="PF07244">
    <property type="entry name" value="POTRA"/>
    <property type="match status" value="1"/>
</dbReference>
<dbReference type="Gene3D" id="2.40.160.50">
    <property type="entry name" value="membrane protein fhac: a member of the omp85/tpsb transporter family"/>
    <property type="match status" value="1"/>
</dbReference>
<feature type="domain" description="Bacterial surface antigen (D15)" evidence="6">
    <location>
        <begin position="617"/>
        <end position="790"/>
    </location>
</feature>
<gene>
    <name evidence="8" type="ORF">A3SI_00580</name>
</gene>
<dbReference type="InterPro" id="IPR039910">
    <property type="entry name" value="D15-like"/>
</dbReference>
<dbReference type="AlphaFoldDB" id="I5CAQ8"/>
<dbReference type="InterPro" id="IPR000184">
    <property type="entry name" value="Bac_surfAg_D15"/>
</dbReference>
<dbReference type="Pfam" id="PF01103">
    <property type="entry name" value="Omp85"/>
    <property type="match status" value="1"/>
</dbReference>
<dbReference type="InterPro" id="IPR010827">
    <property type="entry name" value="BamA/TamA_POTRA"/>
</dbReference>
<keyword evidence="9" id="KW-1185">Reference proteome</keyword>
<dbReference type="EMBL" id="AJYA01000001">
    <property type="protein sequence ID" value="EIM78910.1"/>
    <property type="molecule type" value="Genomic_DNA"/>
</dbReference>
<name>I5CAQ8_9BACT</name>
<evidence type="ECO:0000256" key="4">
    <source>
        <dbReference type="ARBA" id="ARBA00023136"/>
    </source>
</evidence>
<evidence type="ECO:0000313" key="8">
    <source>
        <dbReference type="EMBL" id="EIM78910.1"/>
    </source>
</evidence>
<sequence length="816" mass="94261">MLNILTADLVLKAKDINLFLLLLLTSACSLTRNVPEDRLVLYDTKVSGVNKEDRRNMQGLFKQTPNTRIPIFNGSLGVTLYQIGALTFNEENLVARRQQARMERDSLNVLLSGVKTDRERRKLTRKVGRRDDRIASLNRNLSYGNFLMRTGNERVLYSPELMEETRKQLQFYLSNNGYFDAEVTEVLRQRRKKAYVDMQVSAYTPYLITSFEEVYADTSLYQALQEYPNPIRLGNRYEQAVISRDRQAIEDFLRERGYYTFNKSFIQYEVEKNSATQELGVKRLISANEQGRPHQVFVLDSIQFFIDAPSEALAGRNQSQRFRYRDIDFRLYDERYSERILASRVFLRKGVAFKRSDVIETQRQLANLDIFRFINITFEAVGDTLIPRIFTQPSEKYQLVNQLGASITEQVPGPFFSHSLRNRNLFRGAEIFEFNFRAGLEGVVSATGEGGVFRSREVSTSGSILFPRFLTPVRLFQVDQIGRYNPQTRLLLGYNYVDRPEYNREGLNAILGYTWNTRNFRQQFTLNVVDANFIRSSLSDDFNAILEDLQNQGNNLINSFLPSYVSSVSGQAIFNINQYGNFQKRSASLLRLYAESGGTTLNLLQPEFVKARNLAYFQFLKFQADYRRFIPLEGRQTMGYRLNLGVAKPYGVSDGILPYEKYFFAGGSTSIRAWQPRRLGPGSFTPPVLENGGFDYRFEQPGDILFEAMFEYRTKIYGYFDGALFLDIGNSWTFFEDPTRPGAQFQWDRFLTELAVGTGVGLRMDFDFLVFRLDMGIKAFDPARPMTERFILGDFFRRFPGLPGQMVFNIGIGYPF</sequence>
<evidence type="ECO:0000259" key="6">
    <source>
        <dbReference type="Pfam" id="PF01103"/>
    </source>
</evidence>
<keyword evidence="3" id="KW-0732">Signal</keyword>
<evidence type="ECO:0000256" key="1">
    <source>
        <dbReference type="ARBA" id="ARBA00004370"/>
    </source>
</evidence>
<dbReference type="STRING" id="1189621.A3SI_00580"/>
<evidence type="ECO:0000259" key="7">
    <source>
        <dbReference type="Pfam" id="PF07244"/>
    </source>
</evidence>
<proteinExistence type="predicted"/>
<dbReference type="PANTHER" id="PTHR12815:SF47">
    <property type="entry name" value="TRANSLOCATION AND ASSEMBLY MODULE SUBUNIT TAMA"/>
    <property type="match status" value="1"/>
</dbReference>
<keyword evidence="4" id="KW-0472">Membrane</keyword>
<dbReference type="GO" id="GO:0019867">
    <property type="term" value="C:outer membrane"/>
    <property type="evidence" value="ECO:0007669"/>
    <property type="project" value="InterPro"/>
</dbReference>